<keyword evidence="3" id="KW-1185">Reference proteome</keyword>
<dbReference type="Pfam" id="PF20150">
    <property type="entry name" value="2EXR"/>
    <property type="match status" value="1"/>
</dbReference>
<protein>
    <recommendedName>
        <fullName evidence="1">2EXR domain-containing protein</fullName>
    </recommendedName>
</protein>
<evidence type="ECO:0000313" key="3">
    <source>
        <dbReference type="Proteomes" id="UP000554235"/>
    </source>
</evidence>
<accession>A0A8H4PFE5</accession>
<dbReference type="AlphaFoldDB" id="A0A8H4PFE5"/>
<dbReference type="OrthoDB" id="3596450at2759"/>
<name>A0A8H4PFE5_9HYPO</name>
<proteinExistence type="predicted"/>
<dbReference type="Proteomes" id="UP000554235">
    <property type="component" value="Unassembled WGS sequence"/>
</dbReference>
<evidence type="ECO:0000259" key="1">
    <source>
        <dbReference type="Pfam" id="PF20150"/>
    </source>
</evidence>
<organism evidence="2 3">
    <name type="scientific">Fusarium albosuccineum</name>
    <dbReference type="NCBI Taxonomy" id="1237068"/>
    <lineage>
        <taxon>Eukaryota</taxon>
        <taxon>Fungi</taxon>
        <taxon>Dikarya</taxon>
        <taxon>Ascomycota</taxon>
        <taxon>Pezizomycotina</taxon>
        <taxon>Sordariomycetes</taxon>
        <taxon>Hypocreomycetidae</taxon>
        <taxon>Hypocreales</taxon>
        <taxon>Nectriaceae</taxon>
        <taxon>Fusarium</taxon>
        <taxon>Fusarium decemcellulare species complex</taxon>
    </lineage>
</organism>
<comment type="caution">
    <text evidence="2">The sequence shown here is derived from an EMBL/GenBank/DDBJ whole genome shotgun (WGS) entry which is preliminary data.</text>
</comment>
<feature type="domain" description="2EXR" evidence="1">
    <location>
        <begin position="6"/>
        <end position="124"/>
    </location>
</feature>
<gene>
    <name evidence="2" type="ORF">FALBO_5571</name>
</gene>
<reference evidence="2 3" key="1">
    <citation type="submission" date="2020-01" db="EMBL/GenBank/DDBJ databases">
        <title>Identification and distribution of gene clusters putatively required for synthesis of sphingolipid metabolism inhibitors in phylogenetically diverse species of the filamentous fungus Fusarium.</title>
        <authorList>
            <person name="Kim H.-S."/>
            <person name="Busman M."/>
            <person name="Brown D.W."/>
            <person name="Divon H."/>
            <person name="Uhlig S."/>
            <person name="Proctor R.H."/>
        </authorList>
    </citation>
    <scope>NUCLEOTIDE SEQUENCE [LARGE SCALE GENOMIC DNA]</scope>
    <source>
        <strain evidence="2 3">NRRL 20459</strain>
    </source>
</reference>
<dbReference type="PANTHER" id="PTHR35910">
    <property type="entry name" value="2EXR DOMAIN-CONTAINING PROTEIN"/>
    <property type="match status" value="1"/>
</dbReference>
<dbReference type="EMBL" id="JAADYS010000729">
    <property type="protein sequence ID" value="KAF4467551.1"/>
    <property type="molecule type" value="Genomic_DNA"/>
</dbReference>
<sequence length="338" mass="39333">MALATFHNFTHLPVEIRLMIWKAAVRPSGASIHYFSVVPSDKVCMKIKPWHNDCGIRDSHSCWCQGYKNGTEIPKKLNFIAPISRNPQGYRSAGQGELSVYNSDLGLWLACRESRQIIKKYFRGAPFTVSPWFHPRCAARQARGYYQHMIATRHTTGEVWHSAIDPINDLICIKQVDPTTDYNDWSWESFYLHLPFYDTLCPVRKFAFEFDPTWNIGIEDDVLRRKRELTPRGIFIKLVQNSKFTAAKGAEILLIDRGLRHYRNIPESPAYQGFFDCGHKYERVQIDIQLDSGFDDAQDPNHTTAKYFLYELKTIFRNQGMHLEWYPSVLACEWSPRV</sequence>
<dbReference type="PANTHER" id="PTHR35910:SF1">
    <property type="entry name" value="2EXR DOMAIN-CONTAINING PROTEIN"/>
    <property type="match status" value="1"/>
</dbReference>
<dbReference type="InterPro" id="IPR045518">
    <property type="entry name" value="2EXR"/>
</dbReference>
<evidence type="ECO:0000313" key="2">
    <source>
        <dbReference type="EMBL" id="KAF4467551.1"/>
    </source>
</evidence>